<gene>
    <name evidence="1" type="ORF">E5163_02170</name>
</gene>
<accession>A0A4S2H3W4</accession>
<comment type="caution">
    <text evidence="1">The sequence shown here is derived from an EMBL/GenBank/DDBJ whole genome shotgun (WGS) entry which is preliminary data.</text>
</comment>
<proteinExistence type="predicted"/>
<dbReference type="EMBL" id="SRXW01000001">
    <property type="protein sequence ID" value="TGY89962.1"/>
    <property type="molecule type" value="Genomic_DNA"/>
</dbReference>
<dbReference type="InterPro" id="IPR025961">
    <property type="entry name" value="Metal_resist"/>
</dbReference>
<evidence type="ECO:0000313" key="1">
    <source>
        <dbReference type="EMBL" id="TGY89962.1"/>
    </source>
</evidence>
<dbReference type="OrthoDB" id="7631987at2"/>
<evidence type="ECO:0000313" key="2">
    <source>
        <dbReference type="Proteomes" id="UP000308054"/>
    </source>
</evidence>
<dbReference type="RefSeq" id="WP_135994459.1">
    <property type="nucleotide sequence ID" value="NZ_CP071057.1"/>
</dbReference>
<dbReference type="AlphaFoldDB" id="A0A4S2H3W4"/>
<dbReference type="Pfam" id="PF13801">
    <property type="entry name" value="Metal_resist"/>
    <property type="match status" value="1"/>
</dbReference>
<reference evidence="1 2" key="1">
    <citation type="journal article" date="2017" name="Int. J. Syst. Evol. Microbiol.">
        <title>Marinicauda algicola sp. nov., isolated from a marine red alga Rhodosorus marinus.</title>
        <authorList>
            <person name="Jeong S.E."/>
            <person name="Jeon S.H."/>
            <person name="Chun B.H."/>
            <person name="Kim D.W."/>
            <person name="Jeon C.O."/>
        </authorList>
    </citation>
    <scope>NUCLEOTIDE SEQUENCE [LARGE SCALE GENOMIC DNA]</scope>
    <source>
        <strain evidence="1 2">JCM 31718</strain>
    </source>
</reference>
<organism evidence="1 2">
    <name type="scientific">Marinicauda algicola</name>
    <dbReference type="NCBI Taxonomy" id="2029849"/>
    <lineage>
        <taxon>Bacteria</taxon>
        <taxon>Pseudomonadati</taxon>
        <taxon>Pseudomonadota</taxon>
        <taxon>Alphaproteobacteria</taxon>
        <taxon>Maricaulales</taxon>
        <taxon>Maricaulaceae</taxon>
        <taxon>Marinicauda</taxon>
    </lineage>
</organism>
<name>A0A4S2H3W4_9PROT</name>
<protein>
    <submittedName>
        <fullName evidence="1">Periplasmic heavy metal sensor</fullName>
    </submittedName>
</protein>
<sequence length="170" mass="18485">MTRLSLTSGLWLGLLVLSVLLNGILVGVLIERSGEGAPLAGPGRIEAEAPPGRFNPHAFLMALPEEVRPQARARLREGLREMRPLMREALEARAAAALALAADPFDPERAATALQHARETRAAMEARGERVVLDIVADLEPETRRRVLAAAWSGRPPFAREPREAGPPER</sequence>
<keyword evidence="2" id="KW-1185">Reference proteome</keyword>
<dbReference type="Proteomes" id="UP000308054">
    <property type="component" value="Unassembled WGS sequence"/>
</dbReference>